<dbReference type="EMBL" id="CP000434">
    <property type="protein sequence ID" value="ABH00789.1"/>
    <property type="molecule type" value="Genomic_DNA"/>
</dbReference>
<feature type="coiled-coil region" evidence="1">
    <location>
        <begin position="86"/>
        <end position="147"/>
    </location>
</feature>
<name>Q0RV97_RHOJR</name>
<dbReference type="InterPro" id="IPR046229">
    <property type="entry name" value="TnpC-like"/>
</dbReference>
<dbReference type="RefSeq" id="WP_011600416.1">
    <property type="nucleotide sequence ID" value="NC_008271.1"/>
</dbReference>
<dbReference type="Pfam" id="PF19776">
    <property type="entry name" value="DUF6262"/>
    <property type="match status" value="1"/>
</dbReference>
<evidence type="ECO:0000313" key="3">
    <source>
        <dbReference type="Proteomes" id="UP000008710"/>
    </source>
</evidence>
<accession>Q0RV97</accession>
<dbReference type="Proteomes" id="UP000008710">
    <property type="component" value="Plasmid pRHL3"/>
</dbReference>
<organism evidence="2 3">
    <name type="scientific">Rhodococcus jostii (strain RHA1)</name>
    <dbReference type="NCBI Taxonomy" id="101510"/>
    <lineage>
        <taxon>Bacteria</taxon>
        <taxon>Bacillati</taxon>
        <taxon>Actinomycetota</taxon>
        <taxon>Actinomycetes</taxon>
        <taxon>Mycobacteriales</taxon>
        <taxon>Nocardiaceae</taxon>
        <taxon>Rhodococcus</taxon>
    </lineage>
</organism>
<proteinExistence type="predicted"/>
<dbReference type="eggNOG" id="ENOG5033ZFK">
    <property type="taxonomic scope" value="Bacteria"/>
</dbReference>
<keyword evidence="2" id="KW-0614">Plasmid</keyword>
<geneLocation type="plasmid" evidence="2 3">
    <name>pRHL3</name>
</geneLocation>
<evidence type="ECO:0000256" key="1">
    <source>
        <dbReference type="SAM" id="Coils"/>
    </source>
</evidence>
<evidence type="ECO:0000313" key="2">
    <source>
        <dbReference type="EMBL" id="ABH00789.1"/>
    </source>
</evidence>
<gene>
    <name evidence="2" type="ordered locus">RHA1_ro11142</name>
</gene>
<dbReference type="AlphaFoldDB" id="Q0RV97"/>
<sequence>MTNPMSEGRRADSIRRRQRVVKALGAAGATGTEITVSSIARAAGVDRSFLYRHRDLLARIHTAQSCPSPTHWNGEPVTRESLKADLANTHQRIARLAAHNTQLERKLSELLGEAAWRESGLGAPTDIDQLQRRITMLEQHVVDLTGQLEERSQELDAARSANRELFTNMNKQH</sequence>
<dbReference type="Gene3D" id="1.10.357.10">
    <property type="entry name" value="Tetracycline Repressor, domain 2"/>
    <property type="match status" value="1"/>
</dbReference>
<dbReference type="KEGG" id="rha:RHA1_ro11142"/>
<protein>
    <submittedName>
        <fullName evidence="2">Uncharacterized protein</fullName>
    </submittedName>
</protein>
<keyword evidence="1" id="KW-0175">Coiled coil</keyword>
<dbReference type="OrthoDB" id="4292806at2"/>
<dbReference type="HOGENOM" id="CLU_132612_0_0_11"/>
<reference evidence="3" key="1">
    <citation type="journal article" date="2006" name="Proc. Natl. Acad. Sci. U.S.A.">
        <title>The complete genome of Rhodococcus sp. RHA1 provides insights into a catabolic powerhouse.</title>
        <authorList>
            <person name="McLeod M.P."/>
            <person name="Warren R.L."/>
            <person name="Hsiao W.W.L."/>
            <person name="Araki N."/>
            <person name="Myhre M."/>
            <person name="Fernandes C."/>
            <person name="Miyazawa D."/>
            <person name="Wong W."/>
            <person name="Lillquist A.L."/>
            <person name="Wang D."/>
            <person name="Dosanjh M."/>
            <person name="Hara H."/>
            <person name="Petrescu A."/>
            <person name="Morin R.D."/>
            <person name="Yang G."/>
            <person name="Stott J.M."/>
            <person name="Schein J.E."/>
            <person name="Shin H."/>
            <person name="Smailus D."/>
            <person name="Siddiqui A.S."/>
            <person name="Marra M.A."/>
            <person name="Jones S.J.M."/>
            <person name="Holt R."/>
            <person name="Brinkman F.S.L."/>
            <person name="Miyauchi K."/>
            <person name="Fukuda M."/>
            <person name="Davies J.E."/>
            <person name="Mohn W.W."/>
            <person name="Eltis L.D."/>
        </authorList>
    </citation>
    <scope>NUCLEOTIDE SEQUENCE [LARGE SCALE GENOMIC DNA]</scope>
    <source>
        <strain evidence="3">RHA1</strain>
    </source>
</reference>